<protein>
    <submittedName>
        <fullName evidence="1">Uncharacterized protein</fullName>
    </submittedName>
</protein>
<evidence type="ECO:0000313" key="2">
    <source>
        <dbReference type="Proteomes" id="UP001434883"/>
    </source>
</evidence>
<dbReference type="Gene3D" id="2.60.40.10">
    <property type="entry name" value="Immunoglobulins"/>
    <property type="match status" value="1"/>
</dbReference>
<dbReference type="SUPFAM" id="SSF49265">
    <property type="entry name" value="Fibronectin type III"/>
    <property type="match status" value="1"/>
</dbReference>
<dbReference type="InterPro" id="IPR013783">
    <property type="entry name" value="Ig-like_fold"/>
</dbReference>
<proteinExistence type="predicted"/>
<comment type="caution">
    <text evidence="1">The sequence shown here is derived from an EMBL/GenBank/DDBJ whole genome shotgun (WGS) entry which is preliminary data.</text>
</comment>
<accession>A0ABV0QRJ2</accession>
<organism evidence="1 2">
    <name type="scientific">Xenoophorus captivus</name>
    <dbReference type="NCBI Taxonomy" id="1517983"/>
    <lineage>
        <taxon>Eukaryota</taxon>
        <taxon>Metazoa</taxon>
        <taxon>Chordata</taxon>
        <taxon>Craniata</taxon>
        <taxon>Vertebrata</taxon>
        <taxon>Euteleostomi</taxon>
        <taxon>Actinopterygii</taxon>
        <taxon>Neopterygii</taxon>
        <taxon>Teleostei</taxon>
        <taxon>Neoteleostei</taxon>
        <taxon>Acanthomorphata</taxon>
        <taxon>Ovalentaria</taxon>
        <taxon>Atherinomorphae</taxon>
        <taxon>Cyprinodontiformes</taxon>
        <taxon>Goodeidae</taxon>
        <taxon>Xenoophorus</taxon>
    </lineage>
</organism>
<sequence length="130" mass="15101">MLFVCPLEPFQSRVFRIRQCNNSTLMLVGTQQWTTMDTHSNKTSYRLTVLKPDTTYQVKVLTQCLNKLHKTNEMITIRTPEGRECHMTYLHFNPTVTHTVCFETNMVSDFDAGLTLRRFGGTLNPNLDLR</sequence>
<dbReference type="Proteomes" id="UP001434883">
    <property type="component" value="Unassembled WGS sequence"/>
</dbReference>
<dbReference type="InterPro" id="IPR003961">
    <property type="entry name" value="FN3_dom"/>
</dbReference>
<keyword evidence="2" id="KW-1185">Reference proteome</keyword>
<evidence type="ECO:0000313" key="1">
    <source>
        <dbReference type="EMBL" id="MEQ2198173.1"/>
    </source>
</evidence>
<dbReference type="EMBL" id="JAHRIN010018860">
    <property type="protein sequence ID" value="MEQ2198173.1"/>
    <property type="molecule type" value="Genomic_DNA"/>
</dbReference>
<dbReference type="InterPro" id="IPR036116">
    <property type="entry name" value="FN3_sf"/>
</dbReference>
<dbReference type="CDD" id="cd00063">
    <property type="entry name" value="FN3"/>
    <property type="match status" value="1"/>
</dbReference>
<reference evidence="1 2" key="1">
    <citation type="submission" date="2021-06" db="EMBL/GenBank/DDBJ databases">
        <authorList>
            <person name="Palmer J.M."/>
        </authorList>
    </citation>
    <scope>NUCLEOTIDE SEQUENCE [LARGE SCALE GENOMIC DNA]</scope>
    <source>
        <strain evidence="1 2">XC_2019</strain>
        <tissue evidence="1">Muscle</tissue>
    </source>
</reference>
<gene>
    <name evidence="1" type="ORF">XENOCAPTIV_008885</name>
</gene>
<name>A0ABV0QRJ2_9TELE</name>